<protein>
    <submittedName>
        <fullName evidence="1">Uncharacterized protein</fullName>
    </submittedName>
</protein>
<dbReference type="Proteomes" id="UP001062846">
    <property type="component" value="Chromosome 2"/>
</dbReference>
<reference evidence="1" key="1">
    <citation type="submission" date="2022-02" db="EMBL/GenBank/DDBJ databases">
        <title>Plant Genome Project.</title>
        <authorList>
            <person name="Zhang R.-G."/>
        </authorList>
    </citation>
    <scope>NUCLEOTIDE SEQUENCE</scope>
    <source>
        <strain evidence="1">AT1</strain>
    </source>
</reference>
<gene>
    <name evidence="1" type="ORF">RHMOL_Rhmol02G0300300</name>
</gene>
<accession>A0ACC0PX52</accession>
<evidence type="ECO:0000313" key="2">
    <source>
        <dbReference type="Proteomes" id="UP001062846"/>
    </source>
</evidence>
<sequence length="1022" mass="118000">MHICIHPLDHVELFSLSLSLSLSVFLFRSATNLELSLQLPISREKALEMTKSRWRESIRCLGSSHTDPEKDEQLKKTKLGVKVTQTEDSTTRLRIKPEDDTTDTKKLKKMVTKPAIKEPKAKLHQRQKRTSLIVAEVDDKVAKIFKLIKNKNQRKKDGNSTKDSELVELIGDFHKQYQSLYLLYENLRGEVKEKVLSLENKESSSSTSSSDAESDSFYSVDEASTRSSPKHDHLQKARDEFKHKLETSTSEFVDLRNKLNSMTEEKEAIQSEYMISLSKIEESESIIKELRNKVEITESTKQKIVDECMQLKEKLVERENELLSLTKADQVHEPKVPNRIKGLERQISSLKLDRKNLRGQKRELEEKAKAQGMETKQLGEENSGLQARILELEITSKEKEDELSVLMSKLEESGRISDSKVQDLIKRVKDLQLEVDSLMTQKEEIDELVLRSKQLEKGNSDLQTRIAELELISKEKEETVSALQRKVEGNESSSKSEIEDFMARANGYKGEINELVLRSKQLEEENSGLQTHIAELELASKEKEETISALVRKIEENERSSKSEIEDLMARANGLRLEVDTLRSQKGILEEQVVVKSNEASNQVKGLMDHVNVLQQELHSLSSQKSESELTIEKVTQEISDFLLQIENLRQKLERKTIDLQIMLQEKEGLQRKVKDLELEVSSIRNQKSEVEEKMRVEKEELHVRVTELEESFSVLENDSSIQIKALGEELKNLQQELDSLHAEKTQLQLETVREKQELSENLALMGKQNIELTSKISEQQKSLKGQEDAINKLHEEHNHSKSQYLIAEKKIEETAEEFCKKFEDSLRIMSRRIRVAEQLHLENKDVYVKTKEKHEKENKELNVIIETTQFAVKKMKEITLTANDALFGLDTVALKFEECSGNFMNRISKASCEVLFAKDWVRRKNNAIKHVQEDVDCLLVQLDTKEAEVLGLREKVWKLENKARELEKMVKEKEEGMLGMGEEKREAIRQLCVWIDYHRSRSDYLKKVLTEMSAVRSHRTS</sequence>
<proteinExistence type="predicted"/>
<keyword evidence="2" id="KW-1185">Reference proteome</keyword>
<comment type="caution">
    <text evidence="1">The sequence shown here is derived from an EMBL/GenBank/DDBJ whole genome shotgun (WGS) entry which is preliminary data.</text>
</comment>
<dbReference type="EMBL" id="CM046389">
    <property type="protein sequence ID" value="KAI8569736.1"/>
    <property type="molecule type" value="Genomic_DNA"/>
</dbReference>
<organism evidence="1 2">
    <name type="scientific">Rhododendron molle</name>
    <name type="common">Chinese azalea</name>
    <name type="synonym">Azalea mollis</name>
    <dbReference type="NCBI Taxonomy" id="49168"/>
    <lineage>
        <taxon>Eukaryota</taxon>
        <taxon>Viridiplantae</taxon>
        <taxon>Streptophyta</taxon>
        <taxon>Embryophyta</taxon>
        <taxon>Tracheophyta</taxon>
        <taxon>Spermatophyta</taxon>
        <taxon>Magnoliopsida</taxon>
        <taxon>eudicotyledons</taxon>
        <taxon>Gunneridae</taxon>
        <taxon>Pentapetalae</taxon>
        <taxon>asterids</taxon>
        <taxon>Ericales</taxon>
        <taxon>Ericaceae</taxon>
        <taxon>Ericoideae</taxon>
        <taxon>Rhodoreae</taxon>
        <taxon>Rhododendron</taxon>
    </lineage>
</organism>
<name>A0ACC0PX52_RHOML</name>
<evidence type="ECO:0000313" key="1">
    <source>
        <dbReference type="EMBL" id="KAI8569736.1"/>
    </source>
</evidence>